<dbReference type="FunCoup" id="A0A067QQB3">
    <property type="interactions" value="992"/>
</dbReference>
<evidence type="ECO:0000313" key="3">
    <source>
        <dbReference type="EMBL" id="KDR10797.1"/>
    </source>
</evidence>
<dbReference type="GO" id="GO:1990023">
    <property type="term" value="C:mitotic spindle midzone"/>
    <property type="evidence" value="ECO:0007669"/>
    <property type="project" value="TreeGrafter"/>
</dbReference>
<feature type="region of interest" description="Disordered" evidence="2">
    <location>
        <begin position="471"/>
        <end position="490"/>
    </location>
</feature>
<dbReference type="Pfam" id="PF03999">
    <property type="entry name" value="MAP65_ASE1"/>
    <property type="match status" value="1"/>
</dbReference>
<dbReference type="InParanoid" id="A0A067QQB3"/>
<protein>
    <submittedName>
        <fullName evidence="3">Protein regulator of cytokinesis 1</fullName>
    </submittedName>
</protein>
<evidence type="ECO:0000256" key="2">
    <source>
        <dbReference type="SAM" id="MobiDB-lite"/>
    </source>
</evidence>
<name>A0A067QQB3_ZOONE</name>
<dbReference type="PANTHER" id="PTHR19321:SF41">
    <property type="entry name" value="FASCETTO-RELATED"/>
    <property type="match status" value="1"/>
</dbReference>
<evidence type="ECO:0000313" key="4">
    <source>
        <dbReference type="Proteomes" id="UP000027135"/>
    </source>
</evidence>
<dbReference type="eggNOG" id="KOG4302">
    <property type="taxonomic scope" value="Eukaryota"/>
</dbReference>
<feature type="region of interest" description="Disordered" evidence="2">
    <location>
        <begin position="581"/>
        <end position="637"/>
    </location>
</feature>
<dbReference type="STRING" id="136037.A0A067QQB3"/>
<dbReference type="PANTHER" id="PTHR19321">
    <property type="entry name" value="PROTEIN REGULATOR OF CYTOKINESIS 1 PRC1-RELATED"/>
    <property type="match status" value="1"/>
</dbReference>
<dbReference type="InterPro" id="IPR007145">
    <property type="entry name" value="MAP65_Ase1_PRC1"/>
</dbReference>
<evidence type="ECO:0000256" key="1">
    <source>
        <dbReference type="SAM" id="Coils"/>
    </source>
</evidence>
<dbReference type="Gene3D" id="1.20.58.1520">
    <property type="match status" value="1"/>
</dbReference>
<accession>A0A067QQB3</accession>
<feature type="coiled-coil region" evidence="1">
    <location>
        <begin position="221"/>
        <end position="248"/>
    </location>
</feature>
<dbReference type="Proteomes" id="UP000027135">
    <property type="component" value="Unassembled WGS sequence"/>
</dbReference>
<reference evidence="3 4" key="1">
    <citation type="journal article" date="2014" name="Nat. Commun.">
        <title>Molecular traces of alternative social organization in a termite genome.</title>
        <authorList>
            <person name="Terrapon N."/>
            <person name="Li C."/>
            <person name="Robertson H.M."/>
            <person name="Ji L."/>
            <person name="Meng X."/>
            <person name="Booth W."/>
            <person name="Chen Z."/>
            <person name="Childers C.P."/>
            <person name="Glastad K.M."/>
            <person name="Gokhale K."/>
            <person name="Gowin J."/>
            <person name="Gronenberg W."/>
            <person name="Hermansen R.A."/>
            <person name="Hu H."/>
            <person name="Hunt B.G."/>
            <person name="Huylmans A.K."/>
            <person name="Khalil S.M."/>
            <person name="Mitchell R.D."/>
            <person name="Munoz-Torres M.C."/>
            <person name="Mustard J.A."/>
            <person name="Pan H."/>
            <person name="Reese J.T."/>
            <person name="Scharf M.E."/>
            <person name="Sun F."/>
            <person name="Vogel H."/>
            <person name="Xiao J."/>
            <person name="Yang W."/>
            <person name="Yang Z."/>
            <person name="Yang Z."/>
            <person name="Zhou J."/>
            <person name="Zhu J."/>
            <person name="Brent C.S."/>
            <person name="Elsik C.G."/>
            <person name="Goodisman M.A."/>
            <person name="Liberles D.A."/>
            <person name="Roe R.M."/>
            <person name="Vargo E.L."/>
            <person name="Vilcinskas A."/>
            <person name="Wang J."/>
            <person name="Bornberg-Bauer E."/>
            <person name="Korb J."/>
            <person name="Zhang G."/>
            <person name="Liebig J."/>
        </authorList>
    </citation>
    <scope>NUCLEOTIDE SEQUENCE [LARGE SCALE GENOMIC DNA]</scope>
    <source>
        <tissue evidence="3">Whole organism</tissue>
    </source>
</reference>
<dbReference type="OrthoDB" id="642895at2759"/>
<organism evidence="3 4">
    <name type="scientific">Zootermopsis nevadensis</name>
    <name type="common">Dampwood termite</name>
    <dbReference type="NCBI Taxonomy" id="136037"/>
    <lineage>
        <taxon>Eukaryota</taxon>
        <taxon>Metazoa</taxon>
        <taxon>Ecdysozoa</taxon>
        <taxon>Arthropoda</taxon>
        <taxon>Hexapoda</taxon>
        <taxon>Insecta</taxon>
        <taxon>Pterygota</taxon>
        <taxon>Neoptera</taxon>
        <taxon>Polyneoptera</taxon>
        <taxon>Dictyoptera</taxon>
        <taxon>Blattodea</taxon>
        <taxon>Blattoidea</taxon>
        <taxon>Termitoidae</taxon>
        <taxon>Termopsidae</taxon>
        <taxon>Zootermopsis</taxon>
    </lineage>
</organism>
<keyword evidence="1" id="KW-0175">Coiled coil</keyword>
<keyword evidence="4" id="KW-1185">Reference proteome</keyword>
<dbReference type="GO" id="GO:0008017">
    <property type="term" value="F:microtubule binding"/>
    <property type="evidence" value="ECO:0007669"/>
    <property type="project" value="InterPro"/>
</dbReference>
<dbReference type="EMBL" id="KK853137">
    <property type="protein sequence ID" value="KDR10797.1"/>
    <property type="molecule type" value="Genomic_DNA"/>
</dbReference>
<dbReference type="GO" id="GO:0051256">
    <property type="term" value="P:mitotic spindle midzone assembly"/>
    <property type="evidence" value="ECO:0007669"/>
    <property type="project" value="TreeGrafter"/>
</dbReference>
<feature type="coiled-coil region" evidence="1">
    <location>
        <begin position="46"/>
        <end position="92"/>
    </location>
</feature>
<dbReference type="AlphaFoldDB" id="A0A067QQB3"/>
<proteinExistence type="predicted"/>
<dbReference type="GO" id="GO:0005737">
    <property type="term" value="C:cytoplasm"/>
    <property type="evidence" value="ECO:0007669"/>
    <property type="project" value="TreeGrafter"/>
</dbReference>
<sequence length="654" mass="76014">MDSFIPSSYCNDVSTAVNNTVTTYMDKLASIWGECGYDDISIGQRCEAVKQHVQKLFEEMLEEEQENKDLFVTKIEQHLEEISELRKDLNMEISVPEFENLPLCNIERTLRHQLGECRKIKESLACRLADLQRKEKMLCDDLGIEPQTGFTDQFPTEQRLDDFENYIKERDIEKQRLMHLYQESKSAIIAIMTELAIAPTQEFERLVCGKDAAFRPTRENMAALNQLHQRLEQQLEDGKAQVAELREKLTQLWDRLREDYGHRENFLSTYRGHSSATLEALKDEVKRCEVLKRQNIKRFVEEIREELKHLWDKCLISEDERVQFRPYYSECFTADLLELHELEVQKLKSHYDQNDEIFQLAYQRQELWDKMLELENRANDPDRLFHNRGGQLLIEEKERKLIQKDLPKVEKELMKYVSLYEKRHKKPFKIHGQPVSDVINSQWTLHKEHKEEEKKAKKFARDRLLDVESKMGSQLRAPKRKNTPGTPLLGSHKLRKVAGIERAATLGNITRPIQQTVVPRINFPGVGTNNDTEASNMTTYTDFQEHLEVLNQQGTCRSSVVTGHCLRERNTPARTLSKIPSKILPPRSTKKTSQARVTPVKPPRKNVGAQGSSSKLPQKTVQTSWGTPKTPMNQKGTAVTCHLTTPRRQLPIIM</sequence>
<feature type="compositionally biased region" description="Polar residues" evidence="2">
    <location>
        <begin position="609"/>
        <end position="637"/>
    </location>
</feature>
<gene>
    <name evidence="3" type="ORF">L798_14923</name>
</gene>
<dbReference type="OMA" id="IDVQINC"/>